<accession>D6E749</accession>
<reference evidence="1 2" key="2">
    <citation type="submission" date="2010-03" db="EMBL/GenBank/DDBJ databases">
        <authorList>
            <person name="Pajon A."/>
        </authorList>
    </citation>
    <scope>NUCLEOTIDE SEQUENCE [LARGE SCALE GENOMIC DNA]</scope>
    <source>
        <strain evidence="2">7-10-1-b</strain>
    </source>
</reference>
<dbReference type="KEGG" id="gpa:GPA_06630"/>
<dbReference type="BioCyc" id="GPAM657308:GPA_RS16640-MONOMER"/>
<reference evidence="1 2" key="1">
    <citation type="submission" date="2010-03" db="EMBL/GenBank/DDBJ databases">
        <title>The genome sequence of Gordonibacter pamelaeae 7-10-1-bT.</title>
        <authorList>
            <consortium name="metaHIT consortium -- http://www.metahit.eu/"/>
            <person name="Pajon A."/>
            <person name="Turner K."/>
            <person name="Parkhill J."/>
            <person name="Timmis K."/>
            <person name="Oxley A."/>
            <person name="Wurdemann D."/>
        </authorList>
    </citation>
    <scope>NUCLEOTIDE SEQUENCE [LARGE SCALE GENOMIC DNA]</scope>
    <source>
        <strain evidence="2">7-10-1-b</strain>
    </source>
</reference>
<sequence>MILLSYAIEGRHDRRKRGVSWANGYWLRGQAAYDTEMARRKLGPKLRKIQPWSAAACTRLNRQDGRDQKKAALKAFAGIGEGACSTLTDEEMRAIYRSRWE</sequence>
<protein>
    <submittedName>
        <fullName evidence="1">Uncharacterized protein</fullName>
    </submittedName>
</protein>
<gene>
    <name evidence="1" type="ORF">GPA_06630</name>
</gene>
<keyword evidence="2" id="KW-1185">Reference proteome</keyword>
<dbReference type="HOGENOM" id="CLU_2287539_0_0_11"/>
<name>D6E749_9ACTN</name>
<dbReference type="AlphaFoldDB" id="D6E749"/>
<evidence type="ECO:0000313" key="1">
    <source>
        <dbReference type="EMBL" id="CBL03546.1"/>
    </source>
</evidence>
<dbReference type="Proteomes" id="UP000008805">
    <property type="component" value="Chromosome"/>
</dbReference>
<dbReference type="EMBL" id="FP929047">
    <property type="protein sequence ID" value="CBL03546.1"/>
    <property type="molecule type" value="Genomic_DNA"/>
</dbReference>
<evidence type="ECO:0000313" key="2">
    <source>
        <dbReference type="Proteomes" id="UP000008805"/>
    </source>
</evidence>
<organism evidence="1 2">
    <name type="scientific">Gordonibacter pamelaeae 7-10-1-b</name>
    <dbReference type="NCBI Taxonomy" id="657308"/>
    <lineage>
        <taxon>Bacteria</taxon>
        <taxon>Bacillati</taxon>
        <taxon>Actinomycetota</taxon>
        <taxon>Coriobacteriia</taxon>
        <taxon>Eggerthellales</taxon>
        <taxon>Eggerthellaceae</taxon>
        <taxon>Gordonibacter</taxon>
    </lineage>
</organism>
<proteinExistence type="predicted"/>